<proteinExistence type="predicted"/>
<dbReference type="EMBL" id="BK016219">
    <property type="protein sequence ID" value="DAG02944.1"/>
    <property type="molecule type" value="Genomic_DNA"/>
</dbReference>
<keyword evidence="1" id="KW-1133">Transmembrane helix</keyword>
<accession>A0A8S5V8B9</accession>
<protein>
    <submittedName>
        <fullName evidence="2">Uncharacterized protein</fullName>
    </submittedName>
</protein>
<feature type="transmembrane region" description="Helical" evidence="1">
    <location>
        <begin position="7"/>
        <end position="26"/>
    </location>
</feature>
<evidence type="ECO:0000313" key="2">
    <source>
        <dbReference type="EMBL" id="DAG02944.1"/>
    </source>
</evidence>
<organism evidence="2">
    <name type="scientific">Myoviridae sp. ctf4L13</name>
    <dbReference type="NCBI Taxonomy" id="2825147"/>
    <lineage>
        <taxon>Viruses</taxon>
        <taxon>Duplodnaviria</taxon>
        <taxon>Heunggongvirae</taxon>
        <taxon>Uroviricota</taxon>
        <taxon>Caudoviricetes</taxon>
    </lineage>
</organism>
<keyword evidence="1" id="KW-0812">Transmembrane</keyword>
<name>A0A8S5V8B9_9CAUD</name>
<sequence>MSKKDFILCCIGFICASVGLLLYMAYKMIFLLG</sequence>
<reference evidence="2" key="1">
    <citation type="journal article" date="2021" name="Proc. Natl. Acad. Sci. U.S.A.">
        <title>A Catalog of Tens of Thousands of Viruses from Human Metagenomes Reveals Hidden Associations with Chronic Diseases.</title>
        <authorList>
            <person name="Tisza M.J."/>
            <person name="Buck C.B."/>
        </authorList>
    </citation>
    <scope>NUCLEOTIDE SEQUENCE</scope>
    <source>
        <strain evidence="2">Ctf4L13</strain>
    </source>
</reference>
<keyword evidence="1" id="KW-0472">Membrane</keyword>
<evidence type="ECO:0000256" key="1">
    <source>
        <dbReference type="SAM" id="Phobius"/>
    </source>
</evidence>